<dbReference type="FunFam" id="3.40.50.720:FF:000022">
    <property type="entry name" value="Cinnamyl alcohol dehydrogenase"/>
    <property type="match status" value="1"/>
</dbReference>
<dbReference type="PROSITE" id="PS00059">
    <property type="entry name" value="ADH_ZINC"/>
    <property type="match status" value="1"/>
</dbReference>
<keyword evidence="3 7" id="KW-0479">Metal-binding</keyword>
<gene>
    <name evidence="9" type="ORF">G3I66_14875</name>
</gene>
<dbReference type="InterPro" id="IPR013154">
    <property type="entry name" value="ADH-like_N"/>
</dbReference>
<dbReference type="Proteomes" id="UP000475666">
    <property type="component" value="Unassembled WGS sequence"/>
</dbReference>
<dbReference type="GO" id="GO:0005737">
    <property type="term" value="C:cytoplasm"/>
    <property type="evidence" value="ECO:0007669"/>
    <property type="project" value="TreeGrafter"/>
</dbReference>
<dbReference type="SMART" id="SM00829">
    <property type="entry name" value="PKS_ER"/>
    <property type="match status" value="1"/>
</dbReference>
<dbReference type="Pfam" id="PF00107">
    <property type="entry name" value="ADH_zinc_N"/>
    <property type="match status" value="1"/>
</dbReference>
<keyword evidence="5" id="KW-0560">Oxidoreductase</keyword>
<evidence type="ECO:0000259" key="8">
    <source>
        <dbReference type="SMART" id="SM00829"/>
    </source>
</evidence>
<dbReference type="GO" id="GO:0008106">
    <property type="term" value="F:alcohol dehydrogenase (NADP+) activity"/>
    <property type="evidence" value="ECO:0007669"/>
    <property type="project" value="UniProtKB-EC"/>
</dbReference>
<protein>
    <submittedName>
        <fullName evidence="9">Alcohol dehydrogenase catalytic domain-containing protein</fullName>
    </submittedName>
</protein>
<dbReference type="Pfam" id="PF08240">
    <property type="entry name" value="ADH_N"/>
    <property type="match status" value="1"/>
</dbReference>
<dbReference type="SUPFAM" id="SSF51735">
    <property type="entry name" value="NAD(P)-binding Rossmann-fold domains"/>
    <property type="match status" value="1"/>
</dbReference>
<dbReference type="InterPro" id="IPR002328">
    <property type="entry name" value="ADH_Zn_CS"/>
</dbReference>
<dbReference type="InterPro" id="IPR011032">
    <property type="entry name" value="GroES-like_sf"/>
</dbReference>
<dbReference type="EMBL" id="JAAGMQ010000418">
    <property type="protein sequence ID" value="NEC34452.1"/>
    <property type="molecule type" value="Genomic_DNA"/>
</dbReference>
<evidence type="ECO:0000256" key="2">
    <source>
        <dbReference type="ARBA" id="ARBA00008072"/>
    </source>
</evidence>
<evidence type="ECO:0000256" key="5">
    <source>
        <dbReference type="ARBA" id="ARBA00023002"/>
    </source>
</evidence>
<evidence type="ECO:0000256" key="4">
    <source>
        <dbReference type="ARBA" id="ARBA00022833"/>
    </source>
</evidence>
<sequence length="335" mass="34380">MVVTEPDGPLVASAVHTAPLEGHQVRVSVQASGVCHADIGTASAPKAGRDTPVTPGHEVAGVIAEVGDRVRGWTVGERVAVGWFGGSCGHCAFCRDGDVVHCPERKVPGLSYPGGWAQSIIVPADALARVPDGLDLFDAAVFGCAGVTAFNAVRNAGTRTGGRVAVFGVGGLGHLAVQFAAKLGYETVAVARGADREELARELGARHYVDSTREAPGAALAALGGVDHVICTASTTDRLGELVTGLRPHGRLTLVGVDDGALCLPVGLLVGQGVSVTGHLTGSARDTEEAMAFAVTNGVRPMIERMPLREAGAAVARLRSAAPRFRIVLDPSQVF</sequence>
<dbReference type="AlphaFoldDB" id="A0A6G3TCV4"/>
<dbReference type="InterPro" id="IPR013149">
    <property type="entry name" value="ADH-like_C"/>
</dbReference>
<reference evidence="9 10" key="1">
    <citation type="submission" date="2020-01" db="EMBL/GenBank/DDBJ databases">
        <title>Insect and environment-associated Actinomycetes.</title>
        <authorList>
            <person name="Currrie C."/>
            <person name="Chevrette M."/>
            <person name="Carlson C."/>
            <person name="Stubbendieck R."/>
            <person name="Wendt-Pienkowski E."/>
        </authorList>
    </citation>
    <scope>NUCLEOTIDE SEQUENCE [LARGE SCALE GENOMIC DNA]</scope>
    <source>
        <strain evidence="9 10">SID7739</strain>
    </source>
</reference>
<evidence type="ECO:0000256" key="3">
    <source>
        <dbReference type="ARBA" id="ARBA00022723"/>
    </source>
</evidence>
<comment type="cofactor">
    <cofactor evidence="1 7">
        <name>Zn(2+)</name>
        <dbReference type="ChEBI" id="CHEBI:29105"/>
    </cofactor>
</comment>
<dbReference type="Gene3D" id="3.40.50.720">
    <property type="entry name" value="NAD(P)-binding Rossmann-like Domain"/>
    <property type="match status" value="1"/>
</dbReference>
<comment type="similarity">
    <text evidence="2 7">Belongs to the zinc-containing alcohol dehydrogenase family.</text>
</comment>
<evidence type="ECO:0000313" key="10">
    <source>
        <dbReference type="Proteomes" id="UP000475666"/>
    </source>
</evidence>
<dbReference type="GO" id="GO:0008270">
    <property type="term" value="F:zinc ion binding"/>
    <property type="evidence" value="ECO:0007669"/>
    <property type="project" value="InterPro"/>
</dbReference>
<comment type="catalytic activity">
    <reaction evidence="6">
        <text>a primary alcohol + NADP(+) = an aldehyde + NADPH + H(+)</text>
        <dbReference type="Rhea" id="RHEA:15937"/>
        <dbReference type="ChEBI" id="CHEBI:15378"/>
        <dbReference type="ChEBI" id="CHEBI:15734"/>
        <dbReference type="ChEBI" id="CHEBI:17478"/>
        <dbReference type="ChEBI" id="CHEBI:57783"/>
        <dbReference type="ChEBI" id="CHEBI:58349"/>
        <dbReference type="EC" id="1.1.1.2"/>
    </reaction>
</comment>
<dbReference type="PANTHER" id="PTHR42940">
    <property type="entry name" value="ALCOHOL DEHYDROGENASE 1-RELATED"/>
    <property type="match status" value="1"/>
</dbReference>
<keyword evidence="4 7" id="KW-0862">Zinc</keyword>
<evidence type="ECO:0000256" key="7">
    <source>
        <dbReference type="RuleBase" id="RU361277"/>
    </source>
</evidence>
<name>A0A6G3TCV4_9ACTN</name>
<comment type="caution">
    <text evidence="9">The sequence shown here is derived from an EMBL/GenBank/DDBJ whole genome shotgun (WGS) entry which is preliminary data.</text>
</comment>
<dbReference type="SUPFAM" id="SSF50129">
    <property type="entry name" value="GroES-like"/>
    <property type="match status" value="1"/>
</dbReference>
<evidence type="ECO:0000256" key="1">
    <source>
        <dbReference type="ARBA" id="ARBA00001947"/>
    </source>
</evidence>
<dbReference type="PANTHER" id="PTHR42940:SF7">
    <property type="entry name" value="ALCOHOL DEHYDROGENASE-LIKE N-TERMINAL DOMAIN-CONTAINING PROTEIN"/>
    <property type="match status" value="1"/>
</dbReference>
<evidence type="ECO:0000313" key="9">
    <source>
        <dbReference type="EMBL" id="NEC34452.1"/>
    </source>
</evidence>
<proteinExistence type="inferred from homology"/>
<evidence type="ECO:0000256" key="6">
    <source>
        <dbReference type="ARBA" id="ARBA00048262"/>
    </source>
</evidence>
<feature type="domain" description="Enoyl reductase (ER)" evidence="8">
    <location>
        <begin position="8"/>
        <end position="329"/>
    </location>
</feature>
<accession>A0A6G3TCV4</accession>
<dbReference type="InterPro" id="IPR036291">
    <property type="entry name" value="NAD(P)-bd_dom_sf"/>
</dbReference>
<dbReference type="GO" id="GO:0004022">
    <property type="term" value="F:alcohol dehydrogenase (NAD+) activity"/>
    <property type="evidence" value="ECO:0007669"/>
    <property type="project" value="TreeGrafter"/>
</dbReference>
<dbReference type="InterPro" id="IPR020843">
    <property type="entry name" value="ER"/>
</dbReference>
<dbReference type="Gene3D" id="3.90.180.10">
    <property type="entry name" value="Medium-chain alcohol dehydrogenases, catalytic domain"/>
    <property type="match status" value="1"/>
</dbReference>
<organism evidence="9 10">
    <name type="scientific">Streptomyces rubrogriseus</name>
    <dbReference type="NCBI Taxonomy" id="194673"/>
    <lineage>
        <taxon>Bacteria</taxon>
        <taxon>Bacillati</taxon>
        <taxon>Actinomycetota</taxon>
        <taxon>Actinomycetes</taxon>
        <taxon>Kitasatosporales</taxon>
        <taxon>Streptomycetaceae</taxon>
        <taxon>Streptomyces</taxon>
        <taxon>Streptomyces violaceoruber group</taxon>
    </lineage>
</organism>